<feature type="binding site" evidence="9">
    <location>
        <begin position="349"/>
        <end position="352"/>
    </location>
    <ligand>
        <name>ATP</name>
        <dbReference type="ChEBI" id="CHEBI:30616"/>
    </ligand>
</feature>
<sequence length="518" mass="57208">MHGLFKAGRRESAITAEMISLQACRARRLNAHPQTRRRPLANFSRCNDEKGFGSSHSSLPKPRLDYRAISENVLFKSHNAFNRKSPMPVGAVQSVARLYQEHRSLSSELNRKVHARSLVGDKIRDTTACEKSDAILEAKVLKEEIMALEDRLSAVDDEMLSFALTIPNDTHPETPIGSENAAVTIRTCGPTPLDVNPARDHLAIGRKLNLLDFEAGAAVTGSSWYYLLNEGALLETALTQFVLKKAIERGYKIVLTPDVVKSDIAGRCGFHPRDDSASQSVQQMYQIRDGARSHPELVLSGTAEIPLAGYFVNKTITEGELPIKLVGVGKAFRAEAGARGADTRGLYRVHQFTKAELFIVCEAGQSDRMMDGMVDLQIAIFSELGFPFRVLDMPTEELGSSSYRKYDMEAWMPGRGGWGEISSTSNCTDYQSRRLHIRHRQLPRQSESKHESTPPTTLAFTHTLNGTAGAIPRLIVALLENGARFDDGANLTGINLPCCLKPFWLGSEECGIANINWI</sequence>
<dbReference type="PROSITE" id="PS50862">
    <property type="entry name" value="AA_TRNA_LIGASE_II"/>
    <property type="match status" value="1"/>
</dbReference>
<feature type="domain" description="Aminoacyl-transfer RNA synthetases class-II family profile" evidence="11">
    <location>
        <begin position="200"/>
        <end position="497"/>
    </location>
</feature>
<name>A0A4Y7QKT1_9AGAM</name>
<dbReference type="InterPro" id="IPR015866">
    <property type="entry name" value="Ser-tRNA-synth_1_N"/>
</dbReference>
<evidence type="ECO:0000256" key="8">
    <source>
        <dbReference type="PIRSR" id="PIRSR001529-1"/>
    </source>
</evidence>
<dbReference type="VEuPathDB" id="FungiDB:BD410DRAFT_739853"/>
<feature type="coiled-coil region" evidence="10">
    <location>
        <begin position="131"/>
        <end position="158"/>
    </location>
</feature>
<keyword evidence="13" id="KW-1185">Reference proteome</keyword>
<dbReference type="PANTHER" id="PTHR11778">
    <property type="entry name" value="SERYL-TRNA SYNTHETASE"/>
    <property type="match status" value="1"/>
</dbReference>
<evidence type="ECO:0000256" key="10">
    <source>
        <dbReference type="SAM" id="Coils"/>
    </source>
</evidence>
<evidence type="ECO:0000256" key="6">
    <source>
        <dbReference type="ARBA" id="ARBA00031113"/>
    </source>
</evidence>
<feature type="binding site" evidence="8">
    <location>
        <position position="356"/>
    </location>
    <ligand>
        <name>L-serine</name>
        <dbReference type="ChEBI" id="CHEBI:33384"/>
    </ligand>
</feature>
<dbReference type="Gene3D" id="1.10.287.40">
    <property type="entry name" value="Serine-tRNA synthetase, tRNA binding domain"/>
    <property type="match status" value="1"/>
</dbReference>
<dbReference type="InterPro" id="IPR042103">
    <property type="entry name" value="SerRS_1_N_sf"/>
</dbReference>
<dbReference type="InterPro" id="IPR006195">
    <property type="entry name" value="aa-tRNA-synth_II"/>
</dbReference>
<dbReference type="GO" id="GO:0005524">
    <property type="term" value="F:ATP binding"/>
    <property type="evidence" value="ECO:0007669"/>
    <property type="project" value="UniProtKB-KW"/>
</dbReference>
<dbReference type="InterPro" id="IPR002314">
    <property type="entry name" value="aa-tRNA-synt_IIb"/>
</dbReference>
<organism evidence="12 13">
    <name type="scientific">Rickenella mellea</name>
    <dbReference type="NCBI Taxonomy" id="50990"/>
    <lineage>
        <taxon>Eukaryota</taxon>
        <taxon>Fungi</taxon>
        <taxon>Dikarya</taxon>
        <taxon>Basidiomycota</taxon>
        <taxon>Agaricomycotina</taxon>
        <taxon>Agaricomycetes</taxon>
        <taxon>Hymenochaetales</taxon>
        <taxon>Rickenellaceae</taxon>
        <taxon>Rickenella</taxon>
    </lineage>
</organism>
<keyword evidence="10" id="KW-0175">Coiled coil</keyword>
<evidence type="ECO:0000256" key="7">
    <source>
        <dbReference type="ARBA" id="ARBA00034892"/>
    </source>
</evidence>
<evidence type="ECO:0000256" key="5">
    <source>
        <dbReference type="ARBA" id="ARBA00023146"/>
    </source>
</evidence>
<dbReference type="OrthoDB" id="10264585at2759"/>
<evidence type="ECO:0000259" key="11">
    <source>
        <dbReference type="PROSITE" id="PS50862"/>
    </source>
</evidence>
<proteinExistence type="predicted"/>
<dbReference type="EC" id="6.1.1.11" evidence="1"/>
<dbReference type="Pfam" id="PF00587">
    <property type="entry name" value="tRNA-synt_2b"/>
    <property type="match status" value="1"/>
</dbReference>
<keyword evidence="3" id="KW-0547">Nucleotide-binding</keyword>
<feature type="binding site" evidence="9">
    <location>
        <begin position="420"/>
        <end position="423"/>
    </location>
    <ligand>
        <name>ATP</name>
        <dbReference type="ChEBI" id="CHEBI:30616"/>
    </ligand>
</feature>
<dbReference type="InterPro" id="IPR045864">
    <property type="entry name" value="aa-tRNA-synth_II/BPL/LPL"/>
</dbReference>
<dbReference type="Pfam" id="PF02403">
    <property type="entry name" value="Seryl_tRNA_N"/>
    <property type="match status" value="1"/>
</dbReference>
<feature type="binding site" evidence="8">
    <location>
        <position position="302"/>
    </location>
    <ligand>
        <name>L-serine</name>
        <dbReference type="ChEBI" id="CHEBI:33384"/>
    </ligand>
</feature>
<dbReference type="NCBIfam" id="TIGR00414">
    <property type="entry name" value="serS"/>
    <property type="match status" value="1"/>
</dbReference>
<dbReference type="PIRSF" id="PIRSF001529">
    <property type="entry name" value="Ser-tRNA-synth_IIa"/>
    <property type="match status" value="1"/>
</dbReference>
<evidence type="ECO:0000313" key="13">
    <source>
        <dbReference type="Proteomes" id="UP000294933"/>
    </source>
</evidence>
<gene>
    <name evidence="12" type="ORF">BD410DRAFT_739853</name>
</gene>
<protein>
    <recommendedName>
        <fullName evidence="1">serine--tRNA ligase</fullName>
        <ecNumber evidence="1">6.1.1.11</ecNumber>
    </recommendedName>
    <alternativeName>
        <fullName evidence="6">Seryl-tRNA synthetase</fullName>
    </alternativeName>
    <alternativeName>
        <fullName evidence="7">Seryl-tRNA(Ser) synthetase</fullName>
    </alternativeName>
</protein>
<evidence type="ECO:0000256" key="2">
    <source>
        <dbReference type="ARBA" id="ARBA00022598"/>
    </source>
</evidence>
<keyword evidence="2" id="KW-0436">Ligase</keyword>
<dbReference type="EMBL" id="ML170158">
    <property type="protein sequence ID" value="TDL28253.1"/>
    <property type="molecule type" value="Genomic_DNA"/>
</dbReference>
<keyword evidence="4 9" id="KW-0067">ATP-binding</keyword>
<dbReference type="Gene3D" id="3.30.930.10">
    <property type="entry name" value="Bira Bifunctional Protein, Domain 2"/>
    <property type="match status" value="1"/>
</dbReference>
<dbReference type="SUPFAM" id="SSF55681">
    <property type="entry name" value="Class II aaRS and biotin synthetases"/>
    <property type="match status" value="1"/>
</dbReference>
<accession>A0A4Y7QKT1</accession>
<dbReference type="GO" id="GO:0004828">
    <property type="term" value="F:serine-tRNA ligase activity"/>
    <property type="evidence" value="ECO:0007669"/>
    <property type="project" value="UniProtKB-EC"/>
</dbReference>
<feature type="binding site" evidence="9">
    <location>
        <begin position="333"/>
        <end position="335"/>
    </location>
    <ligand>
        <name>ATP</name>
        <dbReference type="ChEBI" id="CHEBI:30616"/>
    </ligand>
</feature>
<dbReference type="InterPro" id="IPR010978">
    <property type="entry name" value="tRNA-bd_arm"/>
</dbReference>
<keyword evidence="5 12" id="KW-0030">Aminoacyl-tRNA synthetase</keyword>
<evidence type="ECO:0000313" key="12">
    <source>
        <dbReference type="EMBL" id="TDL28253.1"/>
    </source>
</evidence>
<feature type="site" description="Important for serine binding" evidence="8">
    <location>
        <position position="467"/>
    </location>
</feature>
<dbReference type="GO" id="GO:0006434">
    <property type="term" value="P:seryl-tRNA aminoacylation"/>
    <property type="evidence" value="ECO:0007669"/>
    <property type="project" value="InterPro"/>
</dbReference>
<dbReference type="PRINTS" id="PR00981">
    <property type="entry name" value="TRNASYNTHSER"/>
</dbReference>
<dbReference type="STRING" id="50990.A0A4Y7QKT1"/>
<dbReference type="AlphaFoldDB" id="A0A4Y7QKT1"/>
<dbReference type="SUPFAM" id="SSF46589">
    <property type="entry name" value="tRNA-binding arm"/>
    <property type="match status" value="1"/>
</dbReference>
<dbReference type="UniPathway" id="UPA00906">
    <property type="reaction ID" value="UER00895"/>
</dbReference>
<feature type="binding site" evidence="8">
    <location>
        <position position="465"/>
    </location>
    <ligand>
        <name>L-serine</name>
        <dbReference type="ChEBI" id="CHEBI:33384"/>
    </ligand>
</feature>
<evidence type="ECO:0000256" key="1">
    <source>
        <dbReference type="ARBA" id="ARBA00012840"/>
    </source>
</evidence>
<dbReference type="Proteomes" id="UP000294933">
    <property type="component" value="Unassembled WGS sequence"/>
</dbReference>
<feature type="binding site" evidence="8">
    <location>
        <position position="333"/>
    </location>
    <ligand>
        <name>L-serine</name>
        <dbReference type="ChEBI" id="CHEBI:33384"/>
    </ligand>
</feature>
<reference evidence="12 13" key="1">
    <citation type="submission" date="2018-06" db="EMBL/GenBank/DDBJ databases">
        <title>A transcriptomic atlas of mushroom development highlights an independent origin of complex multicellularity.</title>
        <authorList>
            <consortium name="DOE Joint Genome Institute"/>
            <person name="Krizsan K."/>
            <person name="Almasi E."/>
            <person name="Merenyi Z."/>
            <person name="Sahu N."/>
            <person name="Viragh M."/>
            <person name="Koszo T."/>
            <person name="Mondo S."/>
            <person name="Kiss B."/>
            <person name="Balint B."/>
            <person name="Kues U."/>
            <person name="Barry K."/>
            <person name="Hegedus J.C."/>
            <person name="Henrissat B."/>
            <person name="Johnson J."/>
            <person name="Lipzen A."/>
            <person name="Ohm R."/>
            <person name="Nagy I."/>
            <person name="Pangilinan J."/>
            <person name="Yan J."/>
            <person name="Xiong Y."/>
            <person name="Grigoriev I.V."/>
            <person name="Hibbett D.S."/>
            <person name="Nagy L.G."/>
        </authorList>
    </citation>
    <scope>NUCLEOTIDE SEQUENCE [LARGE SCALE GENOMIC DNA]</scope>
    <source>
        <strain evidence="12 13">SZMC22713</strain>
    </source>
</reference>
<evidence type="ECO:0000256" key="4">
    <source>
        <dbReference type="ARBA" id="ARBA00022840"/>
    </source>
</evidence>
<dbReference type="InterPro" id="IPR002317">
    <property type="entry name" value="Ser-tRNA-ligase_type_1"/>
</dbReference>
<evidence type="ECO:0000256" key="3">
    <source>
        <dbReference type="ARBA" id="ARBA00022741"/>
    </source>
</evidence>
<evidence type="ECO:0000256" key="9">
    <source>
        <dbReference type="PIRSR" id="PIRSR001529-2"/>
    </source>
</evidence>